<dbReference type="RefSeq" id="WP_170056481.1">
    <property type="nucleotide sequence ID" value="NZ_JABBKX010000014.1"/>
</dbReference>
<comment type="caution">
    <text evidence="2">The sequence shown here is derived from an EMBL/GenBank/DDBJ whole genome shotgun (WGS) entry which is preliminary data.</text>
</comment>
<dbReference type="InterPro" id="IPR021322">
    <property type="entry name" value="DUF2924"/>
</dbReference>
<accession>A0A848ELN6</accession>
<organism evidence="2 3">
    <name type="scientific">Neoroseomonas marina</name>
    <dbReference type="NCBI Taxonomy" id="1232220"/>
    <lineage>
        <taxon>Bacteria</taxon>
        <taxon>Pseudomonadati</taxon>
        <taxon>Pseudomonadota</taxon>
        <taxon>Alphaproteobacteria</taxon>
        <taxon>Acetobacterales</taxon>
        <taxon>Acetobacteraceae</taxon>
        <taxon>Neoroseomonas</taxon>
    </lineage>
</organism>
<sequence length="163" mass="17589">MPRPRKAGSDLPGGESPAAARRQEWERLHGMAAPTALSPDFLERDIAYRLQADQYGGLSADARRRLAALAGDDPGRAGEPRVPTPRIKAGSTLLREWHGRTYTVLALEDGFEMAGQRFASLSEVARHITGAHWSGPRFFGIRRGGEHAVASPSGRRVGVAPNA</sequence>
<dbReference type="AlphaFoldDB" id="A0A848ELN6"/>
<keyword evidence="3" id="KW-1185">Reference proteome</keyword>
<protein>
    <submittedName>
        <fullName evidence="2">DUF2924 domain-containing protein</fullName>
    </submittedName>
</protein>
<evidence type="ECO:0000313" key="2">
    <source>
        <dbReference type="EMBL" id="NMJ44300.1"/>
    </source>
</evidence>
<dbReference type="Pfam" id="PF11149">
    <property type="entry name" value="DUF2924"/>
    <property type="match status" value="1"/>
</dbReference>
<proteinExistence type="predicted"/>
<dbReference type="EMBL" id="JABBKX010000014">
    <property type="protein sequence ID" value="NMJ44300.1"/>
    <property type="molecule type" value="Genomic_DNA"/>
</dbReference>
<feature type="region of interest" description="Disordered" evidence="1">
    <location>
        <begin position="1"/>
        <end position="21"/>
    </location>
</feature>
<gene>
    <name evidence="2" type="ORF">GWK16_23835</name>
</gene>
<name>A0A848ELN6_9PROT</name>
<evidence type="ECO:0000256" key="1">
    <source>
        <dbReference type="SAM" id="MobiDB-lite"/>
    </source>
</evidence>
<reference evidence="2 3" key="1">
    <citation type="submission" date="2020-03" db="EMBL/GenBank/DDBJ databases">
        <authorList>
            <person name="Sun Q."/>
        </authorList>
    </citation>
    <scope>NUCLEOTIDE SEQUENCE [LARGE SCALE GENOMIC DNA]</scope>
    <source>
        <strain evidence="2 3">JC162</strain>
    </source>
</reference>
<evidence type="ECO:0000313" key="3">
    <source>
        <dbReference type="Proteomes" id="UP000548582"/>
    </source>
</evidence>
<dbReference type="Proteomes" id="UP000548582">
    <property type="component" value="Unassembled WGS sequence"/>
</dbReference>